<dbReference type="PANTHER" id="PTHR22572">
    <property type="entry name" value="SUGAR-1-PHOSPHATE GUANYL TRANSFERASE"/>
    <property type="match status" value="1"/>
</dbReference>
<dbReference type="Pfam" id="PF00571">
    <property type="entry name" value="CBS"/>
    <property type="match status" value="2"/>
</dbReference>
<dbReference type="InterPro" id="IPR029044">
    <property type="entry name" value="Nucleotide-diphossugar_trans"/>
</dbReference>
<dbReference type="RefSeq" id="WP_027932867.1">
    <property type="nucleotide sequence ID" value="NZ_CBDRCF010000004.1"/>
</dbReference>
<dbReference type="InterPro" id="IPR046342">
    <property type="entry name" value="CBS_dom_sf"/>
</dbReference>
<feature type="domain" description="CBS" evidence="2">
    <location>
        <begin position="1"/>
        <end position="57"/>
    </location>
</feature>
<keyword evidence="4" id="KW-1185">Reference proteome</keyword>
<comment type="caution">
    <text evidence="3">The sequence shown here is derived from an EMBL/GenBank/DDBJ whole genome shotgun (WGS) entry which is preliminary data.</text>
</comment>
<keyword evidence="1" id="KW-0129">CBS domain</keyword>
<dbReference type="InterPro" id="IPR005835">
    <property type="entry name" value="NTP_transferase_dom"/>
</dbReference>
<dbReference type="SUPFAM" id="SSF53448">
    <property type="entry name" value="Nucleotide-diphospho-sugar transferases"/>
    <property type="match status" value="1"/>
</dbReference>
<protein>
    <submittedName>
        <fullName evidence="3">CBS domain protein</fullName>
    </submittedName>
</protein>
<evidence type="ECO:0000259" key="2">
    <source>
        <dbReference type="PROSITE" id="PS51371"/>
    </source>
</evidence>
<proteinExistence type="predicted"/>
<dbReference type="PROSITE" id="PS51371">
    <property type="entry name" value="CBS"/>
    <property type="match status" value="2"/>
</dbReference>
<dbReference type="SMART" id="SM00116">
    <property type="entry name" value="CBS"/>
    <property type="match status" value="2"/>
</dbReference>
<dbReference type="AlphaFoldDB" id="A0A3N2GWZ2"/>
<dbReference type="Gene3D" id="3.90.550.10">
    <property type="entry name" value="Spore Coat Polysaccharide Biosynthesis Protein SpsA, Chain A"/>
    <property type="match status" value="1"/>
</dbReference>
<dbReference type="InterPro" id="IPR050486">
    <property type="entry name" value="Mannose-1P_guanyltransferase"/>
</dbReference>
<dbReference type="GeneID" id="301844438"/>
<dbReference type="InterPro" id="IPR000644">
    <property type="entry name" value="CBS_dom"/>
</dbReference>
<dbReference type="Pfam" id="PF00483">
    <property type="entry name" value="NTP_transferase"/>
    <property type="match status" value="1"/>
</dbReference>
<gene>
    <name evidence="3" type="ORF">EDD35_3058</name>
</gene>
<dbReference type="EMBL" id="RKHY01000001">
    <property type="protein sequence ID" value="ROS40719.1"/>
    <property type="molecule type" value="Genomic_DNA"/>
</dbReference>
<name>A0A3N2GWZ2_9PSEU</name>
<dbReference type="Proteomes" id="UP000274843">
    <property type="component" value="Unassembled WGS sequence"/>
</dbReference>
<dbReference type="SUPFAM" id="SSF54631">
    <property type="entry name" value="CBS-domain pair"/>
    <property type="match status" value="1"/>
</dbReference>
<feature type="domain" description="CBS" evidence="2">
    <location>
        <begin position="64"/>
        <end position="122"/>
    </location>
</feature>
<organism evidence="3 4">
    <name type="scientific">Amycolatopsis thermoflava</name>
    <dbReference type="NCBI Taxonomy" id="84480"/>
    <lineage>
        <taxon>Bacteria</taxon>
        <taxon>Bacillati</taxon>
        <taxon>Actinomycetota</taxon>
        <taxon>Actinomycetes</taxon>
        <taxon>Pseudonocardiales</taxon>
        <taxon>Pseudonocardiaceae</taxon>
        <taxon>Amycolatopsis</taxon>
        <taxon>Amycolatopsis methanolica group</taxon>
    </lineage>
</organism>
<evidence type="ECO:0000256" key="1">
    <source>
        <dbReference type="PROSITE-ProRule" id="PRU00703"/>
    </source>
</evidence>
<dbReference type="Gene3D" id="3.10.580.10">
    <property type="entry name" value="CBS-domain"/>
    <property type="match status" value="1"/>
</dbReference>
<accession>A0A3N2GWZ2</accession>
<reference evidence="3 4" key="1">
    <citation type="submission" date="2018-11" db="EMBL/GenBank/DDBJ databases">
        <title>Sequencing the genomes of 1000 actinobacteria strains.</title>
        <authorList>
            <person name="Klenk H.-P."/>
        </authorList>
    </citation>
    <scope>NUCLEOTIDE SEQUENCE [LARGE SCALE GENOMIC DNA]</scope>
    <source>
        <strain evidence="3 4">DSM 44348</strain>
    </source>
</reference>
<evidence type="ECO:0000313" key="3">
    <source>
        <dbReference type="EMBL" id="ROS40719.1"/>
    </source>
</evidence>
<dbReference type="CDD" id="cd06426">
    <property type="entry name" value="NTP_transferase_like_2"/>
    <property type="match status" value="1"/>
</dbReference>
<evidence type="ECO:0000313" key="4">
    <source>
        <dbReference type="Proteomes" id="UP000274843"/>
    </source>
</evidence>
<sequence>MCLQDFLITQGARLRDALTVIDMHGLDNVPVVDGGDRLLGVVTEQDLRRALLSGASLDDDVQPLCREPRVKVTPGSGRAEVVDLMQALGIRQVPIVDENGRVVGLHSDQKVIGVRRLPNWAVIMAGGKGTRLGALTKSTPKPMLPVAGRPILERILLHLVGSGVDRVFLSVNYMASVIEKHFGDGAQFGCTIDYLREDPDQPLGTGGSLGLIEDLGYEPVDPVLVMNGDLITQFSVRAILEAHAQQSAVATVATAEYKHEVPFGVLEESGHRLVQIIEKPTHRWPVNAGIYVFDPLLFSRIPKGCDYPITKLIESCLNRGERVGLWDMASDWQDIGRPEELSLARGER</sequence>